<keyword evidence="1" id="KW-0812">Transmembrane</keyword>
<organism evidence="2 3">
    <name type="scientific">Clostridium moutaii</name>
    <dbReference type="NCBI Taxonomy" id="3240932"/>
    <lineage>
        <taxon>Bacteria</taxon>
        <taxon>Bacillati</taxon>
        <taxon>Bacillota</taxon>
        <taxon>Clostridia</taxon>
        <taxon>Eubacteriales</taxon>
        <taxon>Clostridiaceae</taxon>
        <taxon>Clostridium</taxon>
    </lineage>
</organism>
<comment type="caution">
    <text evidence="2">The sequence shown here is derived from an EMBL/GenBank/DDBJ whole genome shotgun (WGS) entry which is preliminary data.</text>
</comment>
<evidence type="ECO:0000313" key="2">
    <source>
        <dbReference type="EMBL" id="MEY7998748.1"/>
    </source>
</evidence>
<evidence type="ECO:0008006" key="4">
    <source>
        <dbReference type="Google" id="ProtNLM"/>
    </source>
</evidence>
<dbReference type="Proteomes" id="UP001564657">
    <property type="component" value="Unassembled WGS sequence"/>
</dbReference>
<name>A0ABV4BIY7_9CLOT</name>
<gene>
    <name evidence="2" type="ORF">AB8U03_00810</name>
</gene>
<sequence length="152" mass="17299">MNKILFDKNGHLTESALKVLKENSLKNDEFFSILEHISHCEKCSANFADSFNNNELARIPLGFEEEVKSKITRKQKNNTQFFFYSLKVSIAACMALMIVFSGTLNFIANTRIKTMEIAPPNLSIINSINNGLGNFSNKIINMEVFNNENKKR</sequence>
<evidence type="ECO:0000256" key="1">
    <source>
        <dbReference type="SAM" id="Phobius"/>
    </source>
</evidence>
<proteinExistence type="predicted"/>
<protein>
    <recommendedName>
        <fullName evidence="4">Zinc-finger domain-containing protein</fullName>
    </recommendedName>
</protein>
<keyword evidence="3" id="KW-1185">Reference proteome</keyword>
<dbReference type="RefSeq" id="WP_369702638.1">
    <property type="nucleotide sequence ID" value="NZ_JBGEWD010000001.1"/>
</dbReference>
<dbReference type="EMBL" id="JBGEWD010000001">
    <property type="protein sequence ID" value="MEY7998748.1"/>
    <property type="molecule type" value="Genomic_DNA"/>
</dbReference>
<keyword evidence="1" id="KW-0472">Membrane</keyword>
<reference evidence="2 3" key="1">
    <citation type="submission" date="2024-08" db="EMBL/GenBank/DDBJ databases">
        <title>Clostridium lapicellarii sp. nov., and Clostridium renhuaiense sp. nov., two species isolated from the mud in a fermentation cellar used for producing sauce-flavour Chinese liquors.</title>
        <authorList>
            <person name="Yang F."/>
            <person name="Wang H."/>
            <person name="Chen L.Q."/>
            <person name="Zhou N."/>
            <person name="Lu J.J."/>
            <person name="Pu X.X."/>
            <person name="Wan B."/>
            <person name="Wang L."/>
            <person name="Liu S.J."/>
        </authorList>
    </citation>
    <scope>NUCLEOTIDE SEQUENCE [LARGE SCALE GENOMIC DNA]</scope>
    <source>
        <strain evidence="2 3">MT-5</strain>
    </source>
</reference>
<feature type="transmembrane region" description="Helical" evidence="1">
    <location>
        <begin position="81"/>
        <end position="107"/>
    </location>
</feature>
<evidence type="ECO:0000313" key="3">
    <source>
        <dbReference type="Proteomes" id="UP001564657"/>
    </source>
</evidence>
<keyword evidence="1" id="KW-1133">Transmembrane helix</keyword>
<accession>A0ABV4BIY7</accession>